<feature type="region of interest" description="Disordered" evidence="1">
    <location>
        <begin position="180"/>
        <end position="251"/>
    </location>
</feature>
<dbReference type="PANTHER" id="PTHR36056">
    <property type="entry name" value="PROTEIN, PUTATIVE-RELATED"/>
    <property type="match status" value="1"/>
</dbReference>
<dbReference type="AlphaFoldDB" id="A0A7J7C147"/>
<dbReference type="EMBL" id="JAAARO010000021">
    <property type="protein sequence ID" value="KAF5727879.1"/>
    <property type="molecule type" value="Genomic_DNA"/>
</dbReference>
<accession>A0A7J7C147</accession>
<feature type="compositionally biased region" description="Basic and acidic residues" evidence="1">
    <location>
        <begin position="340"/>
        <end position="351"/>
    </location>
</feature>
<sequence length="716" mass="78623">MHARHRSPGNGYRSGSVGMGLDGGSLGGHGFYNSDYRSFNRGGFGQAHQKSYQQQQQQRPPPPPHPPQKGDIFMEAGRLAAEYMVSQGLLPPSALSAKWQNGGLKEFRSQEGDNLESRTSALARLGSTGSDVGSGRIRHPDEFETRNYVKGRKRRGVYHGFGSDLSRDCGWSRSWSGRDRGEFVVEGGDDDNISERHQEEQQGTKDVGNSFPGCSSVDSLPKVEEIGNAESGQEKHNSSEEMESKLTTSNVLKDILHENDWPTSNVVGEVTNASVVADETKDAASHNGSEKQVARVDSPIQQCPPKAASSSKNDTDLLALCKFAKMPKKRRSSLTHSRNSKVDHVPDKEENNSDSGTLVGSQVLVNDNSLDISPVTVQSDKHNHTEGPDLETSKRRSVHSVEDVGDLSPSYSVELGKCTRSPSFPDRGFMHEDYGVAGEVMSGLERSGIMNGERSEKRANEDSDNREGSKKPKEWLSSVIDKSDEYFQPSSLSNNKVYSQEEGPLPKENANLTNPESSMLNGSQFPESEASVEYAQEKQLLPSSFKTCDLNLMEVSDMNESHHSDPMLMYPSIPEAKKEAAPIGVDLSISNSNLCSDYCLRTSDGKEIEVIDLEIDLMPDDKAFDRLQRKMEPVFPGLEGFSNNAENASNIPDVDDNYDGLLLSEYLNAFQNCASIPEDINPLQNEMTLHNGEVTLADDDSIYTSLGEIPLSMPDI</sequence>
<proteinExistence type="predicted"/>
<feature type="compositionally biased region" description="Basic and acidic residues" evidence="1">
    <location>
        <begin position="193"/>
        <end position="203"/>
    </location>
</feature>
<comment type="caution">
    <text evidence="2">The sequence shown here is derived from an EMBL/GenBank/DDBJ whole genome shotgun (WGS) entry which is preliminary data.</text>
</comment>
<name>A0A7J7C147_TRIWF</name>
<feature type="compositionally biased region" description="Polar residues" evidence="1">
    <location>
        <begin position="488"/>
        <end position="498"/>
    </location>
</feature>
<dbReference type="Proteomes" id="UP000593562">
    <property type="component" value="Unassembled WGS sequence"/>
</dbReference>
<feature type="region of interest" description="Disordered" evidence="1">
    <location>
        <begin position="374"/>
        <end position="410"/>
    </location>
</feature>
<reference evidence="2 3" key="1">
    <citation type="journal article" date="2020" name="Nat. Commun.">
        <title>Genome of Tripterygium wilfordii and identification of cytochrome P450 involved in triptolide biosynthesis.</title>
        <authorList>
            <person name="Tu L."/>
            <person name="Su P."/>
            <person name="Zhang Z."/>
            <person name="Gao L."/>
            <person name="Wang J."/>
            <person name="Hu T."/>
            <person name="Zhou J."/>
            <person name="Zhang Y."/>
            <person name="Zhao Y."/>
            <person name="Liu Y."/>
            <person name="Song Y."/>
            <person name="Tong Y."/>
            <person name="Lu Y."/>
            <person name="Yang J."/>
            <person name="Xu C."/>
            <person name="Jia M."/>
            <person name="Peters R.J."/>
            <person name="Huang L."/>
            <person name="Gao W."/>
        </authorList>
    </citation>
    <scope>NUCLEOTIDE SEQUENCE [LARGE SCALE GENOMIC DNA]</scope>
    <source>
        <strain evidence="3">cv. XIE 37</strain>
        <tissue evidence="2">Leaf</tissue>
    </source>
</reference>
<evidence type="ECO:0000313" key="2">
    <source>
        <dbReference type="EMBL" id="KAF5727879.1"/>
    </source>
</evidence>
<feature type="compositionally biased region" description="Basic and acidic residues" evidence="1">
    <location>
        <begin position="453"/>
        <end position="474"/>
    </location>
</feature>
<gene>
    <name evidence="2" type="ORF">HS088_TW21G00018</name>
</gene>
<feature type="region of interest" description="Disordered" evidence="1">
    <location>
        <begin position="37"/>
        <end position="76"/>
    </location>
</feature>
<feature type="compositionally biased region" description="Basic and acidic residues" evidence="1">
    <location>
        <begin position="278"/>
        <end position="294"/>
    </location>
</feature>
<dbReference type="PANTHER" id="PTHR36056:SF1">
    <property type="entry name" value="PROTEIN, PUTATIVE-RELATED"/>
    <property type="match status" value="1"/>
</dbReference>
<feature type="compositionally biased region" description="Polar residues" evidence="1">
    <location>
        <begin position="510"/>
        <end position="526"/>
    </location>
</feature>
<organism evidence="2 3">
    <name type="scientific">Tripterygium wilfordii</name>
    <name type="common">Thunder God vine</name>
    <dbReference type="NCBI Taxonomy" id="458696"/>
    <lineage>
        <taxon>Eukaryota</taxon>
        <taxon>Viridiplantae</taxon>
        <taxon>Streptophyta</taxon>
        <taxon>Embryophyta</taxon>
        <taxon>Tracheophyta</taxon>
        <taxon>Spermatophyta</taxon>
        <taxon>Magnoliopsida</taxon>
        <taxon>eudicotyledons</taxon>
        <taxon>Gunneridae</taxon>
        <taxon>Pentapetalae</taxon>
        <taxon>rosids</taxon>
        <taxon>fabids</taxon>
        <taxon>Celastrales</taxon>
        <taxon>Celastraceae</taxon>
        <taxon>Tripterygium</taxon>
    </lineage>
</organism>
<evidence type="ECO:0000256" key="1">
    <source>
        <dbReference type="SAM" id="MobiDB-lite"/>
    </source>
</evidence>
<keyword evidence="3" id="KW-1185">Reference proteome</keyword>
<feature type="region of interest" description="Disordered" evidence="1">
    <location>
        <begin position="277"/>
        <end position="359"/>
    </location>
</feature>
<feature type="region of interest" description="Disordered" evidence="1">
    <location>
        <begin position="445"/>
        <end position="530"/>
    </location>
</feature>
<feature type="region of interest" description="Disordered" evidence="1">
    <location>
        <begin position="1"/>
        <end position="24"/>
    </location>
</feature>
<dbReference type="FunCoup" id="A0A7J7C147">
    <property type="interactions" value="3987"/>
</dbReference>
<dbReference type="InterPro" id="IPR040276">
    <property type="entry name" value="At4g26450-like"/>
</dbReference>
<feature type="compositionally biased region" description="Basic and acidic residues" evidence="1">
    <location>
        <begin position="379"/>
        <end position="402"/>
    </location>
</feature>
<feature type="compositionally biased region" description="Basic and acidic residues" evidence="1">
    <location>
        <begin position="232"/>
        <end position="244"/>
    </location>
</feature>
<protein>
    <submittedName>
        <fullName evidence="2">Uncharacterized protein</fullName>
    </submittedName>
</protein>
<dbReference type="InParanoid" id="A0A7J7C147"/>
<evidence type="ECO:0000313" key="3">
    <source>
        <dbReference type="Proteomes" id="UP000593562"/>
    </source>
</evidence>